<dbReference type="PANTHER" id="PTHR30336">
    <property type="entry name" value="INNER MEMBRANE PROTEIN, PROBABLE PERMEASE"/>
    <property type="match status" value="1"/>
</dbReference>
<evidence type="ECO:0000313" key="2">
    <source>
        <dbReference type="EMBL" id="QNM09017.1"/>
    </source>
</evidence>
<evidence type="ECO:0000313" key="3">
    <source>
        <dbReference type="Proteomes" id="UP000515860"/>
    </source>
</evidence>
<dbReference type="Proteomes" id="UP000515860">
    <property type="component" value="Chromosome"/>
</dbReference>
<dbReference type="InterPro" id="IPR003848">
    <property type="entry name" value="DUF218"/>
</dbReference>
<dbReference type="RefSeq" id="WP_118646220.1">
    <property type="nucleotide sequence ID" value="NZ_CP060635.1"/>
</dbReference>
<dbReference type="AlphaFoldDB" id="A0A7G9GDY5"/>
<sequence>MHDKLLKNFTDFIFVNDPPREADIIFVPGNGYPQMAEKAAWLWKEGVAPEILPSGRYSVLTGHFSGVLAKAEVYGGDYQTEWEFLKDVLVKNGVPETAVLREDQAMYTYENAIYSRQVLDTLGRVVKTGIICCKEYHARRCLLYYQLLFPDAELLVCPADTGINRENWMDSGEGIDQVLSEIERCGGQFHKILRNL</sequence>
<evidence type="ECO:0000259" key="1">
    <source>
        <dbReference type="Pfam" id="PF02698"/>
    </source>
</evidence>
<feature type="domain" description="DUF218" evidence="1">
    <location>
        <begin position="23"/>
        <end position="169"/>
    </location>
</feature>
<protein>
    <submittedName>
        <fullName evidence="2">YdcF family protein</fullName>
    </submittedName>
</protein>
<dbReference type="InterPro" id="IPR051599">
    <property type="entry name" value="Cell_Envelope_Assoc"/>
</dbReference>
<dbReference type="Gene3D" id="3.40.50.620">
    <property type="entry name" value="HUPs"/>
    <property type="match status" value="1"/>
</dbReference>
<name>A0A7G9GDY5_9FIRM</name>
<dbReference type="GO" id="GO:0005886">
    <property type="term" value="C:plasma membrane"/>
    <property type="evidence" value="ECO:0007669"/>
    <property type="project" value="TreeGrafter"/>
</dbReference>
<keyword evidence="3" id="KW-1185">Reference proteome</keyword>
<dbReference type="Pfam" id="PF02698">
    <property type="entry name" value="DUF218"/>
    <property type="match status" value="1"/>
</dbReference>
<dbReference type="CDD" id="cd06259">
    <property type="entry name" value="YdcF-like"/>
    <property type="match status" value="1"/>
</dbReference>
<dbReference type="KEGG" id="whj:H9Q79_01585"/>
<dbReference type="EMBL" id="CP060635">
    <property type="protein sequence ID" value="QNM09017.1"/>
    <property type="molecule type" value="Genomic_DNA"/>
</dbReference>
<dbReference type="InterPro" id="IPR014729">
    <property type="entry name" value="Rossmann-like_a/b/a_fold"/>
</dbReference>
<accession>A0A7G9GDY5</accession>
<proteinExistence type="predicted"/>
<reference evidence="2 3" key="1">
    <citation type="submission" date="2020-08" db="EMBL/GenBank/DDBJ databases">
        <authorList>
            <person name="Liu C."/>
            <person name="Sun Q."/>
        </authorList>
    </citation>
    <scope>NUCLEOTIDE SEQUENCE [LARGE SCALE GENOMIC DNA]</scope>
    <source>
        <strain evidence="2 3">NSJ-29</strain>
    </source>
</reference>
<organism evidence="2 3">
    <name type="scientific">Wansuia hejianensis</name>
    <dbReference type="NCBI Taxonomy" id="2763667"/>
    <lineage>
        <taxon>Bacteria</taxon>
        <taxon>Bacillati</taxon>
        <taxon>Bacillota</taxon>
        <taxon>Clostridia</taxon>
        <taxon>Lachnospirales</taxon>
        <taxon>Lachnospiraceae</taxon>
        <taxon>Wansuia</taxon>
    </lineage>
</organism>
<dbReference type="PANTHER" id="PTHR30336:SF20">
    <property type="entry name" value="DUF218 DOMAIN-CONTAINING PROTEIN"/>
    <property type="match status" value="1"/>
</dbReference>
<gene>
    <name evidence="2" type="ORF">H9Q79_01585</name>
</gene>